<dbReference type="Gene3D" id="2.40.160.20">
    <property type="match status" value="1"/>
</dbReference>
<dbReference type="GO" id="GO:0046930">
    <property type="term" value="C:pore complex"/>
    <property type="evidence" value="ECO:0007669"/>
    <property type="project" value="UniProtKB-KW"/>
</dbReference>
<dbReference type="PROSITE" id="PS51123">
    <property type="entry name" value="OMPA_2"/>
    <property type="match status" value="1"/>
</dbReference>
<feature type="domain" description="OmpA-like" evidence="13">
    <location>
        <begin position="280"/>
        <end position="398"/>
    </location>
</feature>
<evidence type="ECO:0000256" key="6">
    <source>
        <dbReference type="ARBA" id="ARBA00023065"/>
    </source>
</evidence>
<gene>
    <name evidence="14" type="ORF">HNR38_000116</name>
</gene>
<evidence type="ECO:0000256" key="3">
    <source>
        <dbReference type="ARBA" id="ARBA00022452"/>
    </source>
</evidence>
<dbReference type="SUPFAM" id="SSF56925">
    <property type="entry name" value="OMPA-like"/>
    <property type="match status" value="1"/>
</dbReference>
<feature type="chain" id="PRO_5032702947" evidence="12">
    <location>
        <begin position="23"/>
        <end position="398"/>
    </location>
</feature>
<keyword evidence="15" id="KW-1185">Reference proteome</keyword>
<reference evidence="14 15" key="1">
    <citation type="submission" date="2020-08" db="EMBL/GenBank/DDBJ databases">
        <title>Genomic Encyclopedia of Type Strains, Phase IV (KMG-IV): sequencing the most valuable type-strain genomes for metagenomic binning, comparative biology and taxonomic classification.</title>
        <authorList>
            <person name="Goeker M."/>
        </authorList>
    </citation>
    <scope>NUCLEOTIDE SEQUENCE [LARGE SCALE GENOMIC DNA]</scope>
    <source>
        <strain evidence="14 15">DSM 22359</strain>
    </source>
</reference>
<evidence type="ECO:0000256" key="9">
    <source>
        <dbReference type="ARBA" id="ARBA00023237"/>
    </source>
</evidence>
<dbReference type="GO" id="GO:0006811">
    <property type="term" value="P:monoatomic ion transport"/>
    <property type="evidence" value="ECO:0007669"/>
    <property type="project" value="UniProtKB-KW"/>
</dbReference>
<evidence type="ECO:0000256" key="8">
    <source>
        <dbReference type="ARBA" id="ARBA00023136"/>
    </source>
</evidence>
<organism evidence="14 15">
    <name type="scientific">Marinobacter oulmenensis</name>
    <dbReference type="NCBI Taxonomy" id="643747"/>
    <lineage>
        <taxon>Bacteria</taxon>
        <taxon>Pseudomonadati</taxon>
        <taxon>Pseudomonadota</taxon>
        <taxon>Gammaproteobacteria</taxon>
        <taxon>Pseudomonadales</taxon>
        <taxon>Marinobacteraceae</taxon>
        <taxon>Marinobacter</taxon>
    </lineage>
</organism>
<dbReference type="RefSeq" id="WP_183698698.1">
    <property type="nucleotide sequence ID" value="NZ_JACHFE010000001.1"/>
</dbReference>
<comment type="subcellular location">
    <subcellularLocation>
        <location evidence="1">Cell outer membrane</location>
        <topology evidence="1">Multi-pass membrane protein</topology>
    </subcellularLocation>
</comment>
<dbReference type="GO" id="GO:0005509">
    <property type="term" value="F:calcium ion binding"/>
    <property type="evidence" value="ECO:0007669"/>
    <property type="project" value="InterPro"/>
</dbReference>
<dbReference type="Pfam" id="PF00691">
    <property type="entry name" value="OmpA"/>
    <property type="match status" value="1"/>
</dbReference>
<keyword evidence="3" id="KW-1134">Transmembrane beta strand</keyword>
<keyword evidence="9" id="KW-0998">Cell outer membrane</keyword>
<dbReference type="SUPFAM" id="SSF103647">
    <property type="entry name" value="TSP type-3 repeat"/>
    <property type="match status" value="1"/>
</dbReference>
<keyword evidence="8 10" id="KW-0472">Membrane</keyword>
<keyword evidence="6" id="KW-0406">Ion transport</keyword>
<dbReference type="InterPro" id="IPR006665">
    <property type="entry name" value="OmpA-like"/>
</dbReference>
<dbReference type="SUPFAM" id="SSF103088">
    <property type="entry name" value="OmpA-like"/>
    <property type="match status" value="1"/>
</dbReference>
<evidence type="ECO:0000256" key="5">
    <source>
        <dbReference type="ARBA" id="ARBA00022729"/>
    </source>
</evidence>
<evidence type="ECO:0000256" key="12">
    <source>
        <dbReference type="SAM" id="SignalP"/>
    </source>
</evidence>
<dbReference type="InterPro" id="IPR011250">
    <property type="entry name" value="OMP/PagP_B-barrel"/>
</dbReference>
<evidence type="ECO:0000256" key="4">
    <source>
        <dbReference type="ARBA" id="ARBA00022692"/>
    </source>
</evidence>
<dbReference type="PANTHER" id="PTHR30329:SF21">
    <property type="entry name" value="LIPOPROTEIN YIAD-RELATED"/>
    <property type="match status" value="1"/>
</dbReference>
<feature type="compositionally biased region" description="Basic and acidic residues" evidence="11">
    <location>
        <begin position="385"/>
        <end position="398"/>
    </location>
</feature>
<dbReference type="InterPro" id="IPR006315">
    <property type="entry name" value="OM_autotransptr_brl_dom"/>
</dbReference>
<keyword evidence="2" id="KW-0813">Transport</keyword>
<evidence type="ECO:0000256" key="10">
    <source>
        <dbReference type="PROSITE-ProRule" id="PRU00473"/>
    </source>
</evidence>
<proteinExistence type="predicted"/>
<accession>A0A840UFN8</accession>
<evidence type="ECO:0000259" key="13">
    <source>
        <dbReference type="PROSITE" id="PS51123"/>
    </source>
</evidence>
<evidence type="ECO:0000313" key="15">
    <source>
        <dbReference type="Proteomes" id="UP000591735"/>
    </source>
</evidence>
<dbReference type="CDD" id="cd07185">
    <property type="entry name" value="OmpA_C-like"/>
    <property type="match status" value="1"/>
</dbReference>
<dbReference type="AlphaFoldDB" id="A0A840UFN8"/>
<evidence type="ECO:0000313" key="14">
    <source>
        <dbReference type="EMBL" id="MBB5319648.1"/>
    </source>
</evidence>
<dbReference type="GO" id="GO:0009279">
    <property type="term" value="C:cell outer membrane"/>
    <property type="evidence" value="ECO:0007669"/>
    <property type="project" value="UniProtKB-SubCell"/>
</dbReference>
<evidence type="ECO:0000256" key="1">
    <source>
        <dbReference type="ARBA" id="ARBA00004571"/>
    </source>
</evidence>
<dbReference type="NCBIfam" id="TIGR01414">
    <property type="entry name" value="autotrans_barl"/>
    <property type="match status" value="1"/>
</dbReference>
<dbReference type="EMBL" id="JACHFE010000001">
    <property type="protein sequence ID" value="MBB5319648.1"/>
    <property type="molecule type" value="Genomic_DNA"/>
</dbReference>
<evidence type="ECO:0000256" key="7">
    <source>
        <dbReference type="ARBA" id="ARBA00023114"/>
    </source>
</evidence>
<dbReference type="Gene3D" id="3.30.1330.60">
    <property type="entry name" value="OmpA-like domain"/>
    <property type="match status" value="1"/>
</dbReference>
<evidence type="ECO:0000256" key="2">
    <source>
        <dbReference type="ARBA" id="ARBA00022448"/>
    </source>
</evidence>
<keyword evidence="7" id="KW-0626">Porin</keyword>
<dbReference type="Pfam" id="PF02412">
    <property type="entry name" value="TSP_3"/>
    <property type="match status" value="3"/>
</dbReference>
<comment type="caution">
    <text evidence="14">The sequence shown here is derived from an EMBL/GenBank/DDBJ whole genome shotgun (WGS) entry which is preliminary data.</text>
</comment>
<dbReference type="Pfam" id="PF13505">
    <property type="entry name" value="OMP_b-brl"/>
    <property type="match status" value="1"/>
</dbReference>
<protein>
    <submittedName>
        <fullName evidence="14">OOP family OmpA-OmpF porin</fullName>
    </submittedName>
</protein>
<dbReference type="InterPro" id="IPR050330">
    <property type="entry name" value="Bact_OuterMem_StrucFunc"/>
</dbReference>
<dbReference type="PRINTS" id="PR01021">
    <property type="entry name" value="OMPADOMAIN"/>
</dbReference>
<dbReference type="GO" id="GO:0007155">
    <property type="term" value="P:cell adhesion"/>
    <property type="evidence" value="ECO:0007669"/>
    <property type="project" value="InterPro"/>
</dbReference>
<keyword evidence="4" id="KW-0812">Transmembrane</keyword>
<sequence>MNIRRPAIAATLVSAIATPAMAADQDTVYLNPFAGYQLFDDKRDLSETDTYGFGIEYRFLPQWAVEASYSRADADRKYTGGESEFDEFRLDGLYYLAGQESAWNPYLAVGAGHADFGSGDSLTPSTSGTGHDETRVNAGVGVRYNLSETLSLRGDLREFHGIDDSTFDTMASLGMSVAFHRKTSEPVPADADGDGVVDANDQCPGTPAGTRVDAMGCELDSDNDGVADRVDECPDTPAGAEVDRKGCELDSDRDGVVNRLDQCPGTARGAEVDDTGCVGETETVETMELSVQFPLDSAVIDDSYDREIRQVADFMEENPETVAEIAGHTDSQGAADYNRDLSQRRAEAVANRLISVHGVSEDRVYATGYGESEPVASNDTAAGRADNRRVEARIQVRR</sequence>
<feature type="region of interest" description="Disordered" evidence="11">
    <location>
        <begin position="369"/>
        <end position="398"/>
    </location>
</feature>
<dbReference type="InterPro" id="IPR006664">
    <property type="entry name" value="OMP_bac"/>
</dbReference>
<keyword evidence="5 12" id="KW-0732">Signal</keyword>
<dbReference type="InterPro" id="IPR003367">
    <property type="entry name" value="Thrombospondin_3-like_rpt"/>
</dbReference>
<dbReference type="Proteomes" id="UP000591735">
    <property type="component" value="Unassembled WGS sequence"/>
</dbReference>
<dbReference type="PANTHER" id="PTHR30329">
    <property type="entry name" value="STATOR ELEMENT OF FLAGELLAR MOTOR COMPLEX"/>
    <property type="match status" value="1"/>
</dbReference>
<name>A0A840UFN8_9GAMM</name>
<dbReference type="InterPro" id="IPR027385">
    <property type="entry name" value="Beta-barrel_OMP"/>
</dbReference>
<evidence type="ECO:0000256" key="11">
    <source>
        <dbReference type="SAM" id="MobiDB-lite"/>
    </source>
</evidence>
<dbReference type="InterPro" id="IPR028974">
    <property type="entry name" value="TSP_type-3_rpt"/>
</dbReference>
<dbReference type="InterPro" id="IPR036737">
    <property type="entry name" value="OmpA-like_sf"/>
</dbReference>
<dbReference type="GO" id="GO:0015288">
    <property type="term" value="F:porin activity"/>
    <property type="evidence" value="ECO:0007669"/>
    <property type="project" value="UniProtKB-KW"/>
</dbReference>
<feature type="signal peptide" evidence="12">
    <location>
        <begin position="1"/>
        <end position="22"/>
    </location>
</feature>